<dbReference type="RefSeq" id="WP_231330348.1">
    <property type="nucleotide sequence ID" value="NZ_CP059572.1"/>
</dbReference>
<feature type="domain" description="NADAR" evidence="3">
    <location>
        <begin position="21"/>
        <end position="172"/>
    </location>
</feature>
<dbReference type="Proteomes" id="UP001049518">
    <property type="component" value="Chromosome"/>
</dbReference>
<dbReference type="InterPro" id="IPR012816">
    <property type="entry name" value="NADAR"/>
</dbReference>
<protein>
    <submittedName>
        <fullName evidence="4">NADAR family protein</fullName>
    </submittedName>
</protein>
<dbReference type="Pfam" id="PF08719">
    <property type="entry name" value="NADAR"/>
    <property type="match status" value="1"/>
</dbReference>
<organism evidence="4 5">
    <name type="scientific">Actinomadura graeca</name>
    <dbReference type="NCBI Taxonomy" id="2750812"/>
    <lineage>
        <taxon>Bacteria</taxon>
        <taxon>Bacillati</taxon>
        <taxon>Actinomycetota</taxon>
        <taxon>Actinomycetes</taxon>
        <taxon>Streptosporangiales</taxon>
        <taxon>Thermomonosporaceae</taxon>
        <taxon>Actinomadura</taxon>
    </lineage>
</organism>
<gene>
    <name evidence="4" type="ORF">AGRA3207_005846</name>
</gene>
<proteinExistence type="predicted"/>
<dbReference type="NCBIfam" id="TIGR02464">
    <property type="entry name" value="ribofla_fusion"/>
    <property type="match status" value="1"/>
</dbReference>
<evidence type="ECO:0000256" key="1">
    <source>
        <dbReference type="ARBA" id="ARBA00000022"/>
    </source>
</evidence>
<dbReference type="EMBL" id="CP059572">
    <property type="protein sequence ID" value="QXJ24511.1"/>
    <property type="molecule type" value="Genomic_DNA"/>
</dbReference>
<comment type="catalytic activity">
    <reaction evidence="1">
        <text>5-amino-6-(5-phospho-D-ribosylamino)uracil + H2O = 5,6-diaminouracil + D-ribose 5-phosphate</text>
        <dbReference type="Rhea" id="RHEA:55020"/>
        <dbReference type="ChEBI" id="CHEBI:15377"/>
        <dbReference type="ChEBI" id="CHEBI:46252"/>
        <dbReference type="ChEBI" id="CHEBI:58453"/>
        <dbReference type="ChEBI" id="CHEBI:78346"/>
    </reaction>
</comment>
<name>A0ABX8R0A3_9ACTN</name>
<keyword evidence="5" id="KW-1185">Reference proteome</keyword>
<evidence type="ECO:0000313" key="4">
    <source>
        <dbReference type="EMBL" id="QXJ24511.1"/>
    </source>
</evidence>
<dbReference type="Gene3D" id="1.10.357.40">
    <property type="entry name" value="YbiA-like"/>
    <property type="match status" value="1"/>
</dbReference>
<sequence length="173" mass="19503">MGIDELIGLEERGALPEFVLFWGGRRAEGRLSQWYPSPFTLDGVEYATAEHYMMAEKARLFGDRRTEAEILRDLDPRRAKGLGRRVAGFDEQTWARHRYDIVVRGSVAKFAARDDLRGYLLSTRGKVLVEASPLDAVWGIGLDEHSPDAVRPSRWRGLNLLGFALMDARDALG</sequence>
<comment type="catalytic activity">
    <reaction evidence="2">
        <text>2,5-diamino-6-hydroxy-4-(5-phosphoribosylamino)-pyrimidine + H2O = 2,5,6-triamino-4-hydroxypyrimidine + D-ribose 5-phosphate</text>
        <dbReference type="Rhea" id="RHEA:23436"/>
        <dbReference type="ChEBI" id="CHEBI:15377"/>
        <dbReference type="ChEBI" id="CHEBI:58614"/>
        <dbReference type="ChEBI" id="CHEBI:78346"/>
        <dbReference type="ChEBI" id="CHEBI:137796"/>
    </reaction>
</comment>
<evidence type="ECO:0000259" key="3">
    <source>
        <dbReference type="Pfam" id="PF08719"/>
    </source>
</evidence>
<dbReference type="InterPro" id="IPR037238">
    <property type="entry name" value="YbiA-like_sf"/>
</dbReference>
<accession>A0ABX8R0A3</accession>
<dbReference type="CDD" id="cd15457">
    <property type="entry name" value="NADAR"/>
    <property type="match status" value="1"/>
</dbReference>
<evidence type="ECO:0000313" key="5">
    <source>
        <dbReference type="Proteomes" id="UP001049518"/>
    </source>
</evidence>
<evidence type="ECO:0000256" key="2">
    <source>
        <dbReference type="ARBA" id="ARBA00000751"/>
    </source>
</evidence>
<dbReference type="SUPFAM" id="SSF143990">
    <property type="entry name" value="YbiA-like"/>
    <property type="match status" value="1"/>
</dbReference>
<reference evidence="4" key="1">
    <citation type="submission" date="2020-07" db="EMBL/GenBank/DDBJ databases">
        <authorList>
            <person name="Tarantini F.S."/>
            <person name="Hong K.W."/>
            <person name="Chan K.G."/>
        </authorList>
    </citation>
    <scope>NUCLEOTIDE SEQUENCE</scope>
    <source>
        <strain evidence="4">32-07</strain>
    </source>
</reference>